<evidence type="ECO:0000313" key="1">
    <source>
        <dbReference type="EMBL" id="TYS52139.1"/>
    </source>
</evidence>
<dbReference type="InterPro" id="IPR038692">
    <property type="entry name" value="Cthe_2751_sf"/>
</dbReference>
<proteinExistence type="predicted"/>
<reference evidence="1 2" key="1">
    <citation type="submission" date="2019-08" db="EMBL/GenBank/DDBJ databases">
        <title>Bacillus genomes from the desert of Cuatro Cienegas, Coahuila.</title>
        <authorList>
            <person name="Olmedo-Alvarez G."/>
        </authorList>
    </citation>
    <scope>NUCLEOTIDE SEQUENCE [LARGE SCALE GENOMIC DNA]</scope>
    <source>
        <strain evidence="1 2">CH446_14T</strain>
    </source>
</reference>
<evidence type="ECO:0000313" key="2">
    <source>
        <dbReference type="Proteomes" id="UP000322139"/>
    </source>
</evidence>
<evidence type="ECO:0008006" key="3">
    <source>
        <dbReference type="Google" id="ProtNLM"/>
    </source>
</evidence>
<dbReference type="Gene3D" id="1.25.40.750">
    <property type="entry name" value="Domain of unknown function DUF5071"/>
    <property type="match status" value="1"/>
</dbReference>
<sequence length="160" mass="18619">MSGFIHMEDEEIIYHVYNLNWHLPIETQKEAADILLQLPADKVGMIIPKYGKACWENGVAVIRKIGYPRNEKALQRLAGLLQDRNWPGALDAVEIFRELGKEISTPYIERECEEAIRCGDHNWLEHLYYAVESLGLEAADFQKEETYAEMRKRAEELREI</sequence>
<dbReference type="RefSeq" id="WP_148973119.1">
    <property type="nucleotide sequence ID" value="NZ_VTER01000001.1"/>
</dbReference>
<accession>A0A5D4RMR7</accession>
<name>A0A5D4RMR7_9BACI</name>
<dbReference type="Proteomes" id="UP000322139">
    <property type="component" value="Unassembled WGS sequence"/>
</dbReference>
<dbReference type="AlphaFoldDB" id="A0A5D4RMR7"/>
<organism evidence="1 2">
    <name type="scientific">Bacillus infantis</name>
    <dbReference type="NCBI Taxonomy" id="324767"/>
    <lineage>
        <taxon>Bacteria</taxon>
        <taxon>Bacillati</taxon>
        <taxon>Bacillota</taxon>
        <taxon>Bacilli</taxon>
        <taxon>Bacillales</taxon>
        <taxon>Bacillaceae</taxon>
        <taxon>Bacillus</taxon>
    </lineage>
</organism>
<gene>
    <name evidence="1" type="ORF">FZD51_01495</name>
</gene>
<comment type="caution">
    <text evidence="1">The sequence shown here is derived from an EMBL/GenBank/DDBJ whole genome shotgun (WGS) entry which is preliminary data.</text>
</comment>
<protein>
    <recommendedName>
        <fullName evidence="3">DUF5071 domain-containing protein</fullName>
    </recommendedName>
</protein>
<dbReference type="EMBL" id="VTER01000001">
    <property type="protein sequence ID" value="TYS52139.1"/>
    <property type="molecule type" value="Genomic_DNA"/>
</dbReference>